<evidence type="ECO:0000256" key="3">
    <source>
        <dbReference type="ARBA" id="ARBA00022692"/>
    </source>
</evidence>
<dbReference type="Gene3D" id="1.10.510.10">
    <property type="entry name" value="Transferase(Phosphotransferase) domain 1"/>
    <property type="match status" value="1"/>
</dbReference>
<dbReference type="SUPFAM" id="SSF56112">
    <property type="entry name" value="Protein kinase-like (PK-like)"/>
    <property type="match status" value="1"/>
</dbReference>
<dbReference type="PANTHER" id="PTHR11453">
    <property type="entry name" value="ANION EXCHANGE PROTEIN"/>
    <property type="match status" value="1"/>
</dbReference>
<dbReference type="InterPro" id="IPR000719">
    <property type="entry name" value="Prot_kinase_dom"/>
</dbReference>
<dbReference type="Pfam" id="PF00955">
    <property type="entry name" value="HCO3_cotransp"/>
    <property type="match status" value="2"/>
</dbReference>
<feature type="transmembrane region" description="Helical" evidence="6">
    <location>
        <begin position="50"/>
        <end position="68"/>
    </location>
</feature>
<name>A0A3L6G593_MAIZE</name>
<evidence type="ECO:0000256" key="5">
    <source>
        <dbReference type="ARBA" id="ARBA00023136"/>
    </source>
</evidence>
<dbReference type="GO" id="GO:0006820">
    <property type="term" value="P:monoatomic anion transport"/>
    <property type="evidence" value="ECO:0007669"/>
    <property type="project" value="InterPro"/>
</dbReference>
<gene>
    <name evidence="8" type="primary">BOR4_2</name>
    <name evidence="8" type="ORF">Zm00014a_004779</name>
</gene>
<dbReference type="GO" id="GO:0016020">
    <property type="term" value="C:membrane"/>
    <property type="evidence" value="ECO:0007669"/>
    <property type="project" value="UniProtKB-SubCell"/>
</dbReference>
<feature type="domain" description="Protein kinase" evidence="7">
    <location>
        <begin position="146"/>
        <end position="453"/>
    </location>
</feature>
<evidence type="ECO:0000259" key="7">
    <source>
        <dbReference type="PROSITE" id="PS50011"/>
    </source>
</evidence>
<accession>A0A3L6G593</accession>
<feature type="transmembrane region" description="Helical" evidence="6">
    <location>
        <begin position="222"/>
        <end position="252"/>
    </location>
</feature>
<dbReference type="PROSITE" id="PS50011">
    <property type="entry name" value="PROTEIN_KINASE_DOM"/>
    <property type="match status" value="1"/>
</dbReference>
<evidence type="ECO:0000256" key="6">
    <source>
        <dbReference type="SAM" id="Phobius"/>
    </source>
</evidence>
<feature type="transmembrane region" description="Helical" evidence="6">
    <location>
        <begin position="89"/>
        <end position="109"/>
    </location>
</feature>
<dbReference type="InterPro" id="IPR003020">
    <property type="entry name" value="HCO3_transpt_euk"/>
</dbReference>
<sequence>MVILWTSLSYSLPSRIPSGVPRRLFTPLPWEPKSLQHWTVAKDLFSVPTVHIFLAIVPATMVAGLYFFDHSVASQMSQQKEFNLKNPSAYHYDILVLSLTTLICGLLGIPPSNGVLPQSPMHTKSLAVLKRQIVSAHKELKDLNDAIIPEGNGSGTVPEVFDPEKHVDAYLPVRPSWKPVLGEIQLLFITPQRRYKVLEGAHASFMESVPFNTICTFTLFQLIYMLIVFGMTWIPVAGILFPLLFFFFLIIIRQHFIPKYFDPSHLRELDAAEYEELKGFTPDPSVCEDESVRSGDAQPGYASEILEEFTTHRGELKRRNSTFHDGRLLRVADFGLSKVEKTTMVSGGMRGTLPWMAPEMLETSSGMVSTKVGLTVTVMVSKCVTVDVYSFGIIMCEKLTCQEPCAGIQHGGIIGGILSNTLRPPVPASCDPQWRELMERCWSNEPEKRPSNL</sequence>
<dbReference type="PANTHER" id="PTHR11453:SF31">
    <property type="entry name" value="BORON TRANSPORTER"/>
    <property type="match status" value="1"/>
</dbReference>
<protein>
    <submittedName>
        <fullName evidence="8">Boron transporter 4</fullName>
    </submittedName>
</protein>
<evidence type="ECO:0000256" key="2">
    <source>
        <dbReference type="ARBA" id="ARBA00006262"/>
    </source>
</evidence>
<dbReference type="GO" id="GO:0005524">
    <property type="term" value="F:ATP binding"/>
    <property type="evidence" value="ECO:0007669"/>
    <property type="project" value="InterPro"/>
</dbReference>
<dbReference type="InterPro" id="IPR011009">
    <property type="entry name" value="Kinase-like_dom_sf"/>
</dbReference>
<reference evidence="8 9" key="1">
    <citation type="journal article" date="2018" name="Nat. Genet.">
        <title>Extensive intraspecific gene order and gene structural variations between Mo17 and other maize genomes.</title>
        <authorList>
            <person name="Sun S."/>
            <person name="Zhou Y."/>
            <person name="Chen J."/>
            <person name="Shi J."/>
            <person name="Zhao H."/>
            <person name="Zhao H."/>
            <person name="Song W."/>
            <person name="Zhang M."/>
            <person name="Cui Y."/>
            <person name="Dong X."/>
            <person name="Liu H."/>
            <person name="Ma X."/>
            <person name="Jiao Y."/>
            <person name="Wang B."/>
            <person name="Wei X."/>
            <person name="Stein J.C."/>
            <person name="Glaubitz J.C."/>
            <person name="Lu F."/>
            <person name="Yu G."/>
            <person name="Liang C."/>
            <person name="Fengler K."/>
            <person name="Li B."/>
            <person name="Rafalski A."/>
            <person name="Schnable P.S."/>
            <person name="Ware D.H."/>
            <person name="Buckler E.S."/>
            <person name="Lai J."/>
        </authorList>
    </citation>
    <scope>NUCLEOTIDE SEQUENCE [LARGE SCALE GENOMIC DNA]</scope>
    <source>
        <strain evidence="9">cv. Missouri 17</strain>
        <tissue evidence="8">Seedling</tissue>
    </source>
</reference>
<dbReference type="GO" id="GO:0005452">
    <property type="term" value="F:solute:inorganic anion antiporter activity"/>
    <property type="evidence" value="ECO:0007669"/>
    <property type="project" value="InterPro"/>
</dbReference>
<dbReference type="Proteomes" id="UP000251960">
    <property type="component" value="Chromosome 10"/>
</dbReference>
<evidence type="ECO:0000256" key="1">
    <source>
        <dbReference type="ARBA" id="ARBA00004141"/>
    </source>
</evidence>
<keyword evidence="4 6" id="KW-1133">Transmembrane helix</keyword>
<keyword evidence="5 6" id="KW-0472">Membrane</keyword>
<proteinExistence type="inferred from homology"/>
<comment type="similarity">
    <text evidence="2">Belongs to the anion exchanger (TC 2.A.31.3) family.</text>
</comment>
<evidence type="ECO:0000256" key="4">
    <source>
        <dbReference type="ARBA" id="ARBA00022989"/>
    </source>
</evidence>
<dbReference type="GO" id="GO:0004672">
    <property type="term" value="F:protein kinase activity"/>
    <property type="evidence" value="ECO:0007669"/>
    <property type="project" value="InterPro"/>
</dbReference>
<organism evidence="8 9">
    <name type="scientific">Zea mays</name>
    <name type="common">Maize</name>
    <dbReference type="NCBI Taxonomy" id="4577"/>
    <lineage>
        <taxon>Eukaryota</taxon>
        <taxon>Viridiplantae</taxon>
        <taxon>Streptophyta</taxon>
        <taxon>Embryophyta</taxon>
        <taxon>Tracheophyta</taxon>
        <taxon>Spermatophyta</taxon>
        <taxon>Magnoliopsida</taxon>
        <taxon>Liliopsida</taxon>
        <taxon>Poales</taxon>
        <taxon>Poaceae</taxon>
        <taxon>PACMAD clade</taxon>
        <taxon>Panicoideae</taxon>
        <taxon>Andropogonodae</taxon>
        <taxon>Andropogoneae</taxon>
        <taxon>Tripsacinae</taxon>
        <taxon>Zea</taxon>
    </lineage>
</organism>
<comment type="subcellular location">
    <subcellularLocation>
        <location evidence="1">Membrane</location>
        <topology evidence="1">Multi-pass membrane protein</topology>
    </subcellularLocation>
</comment>
<dbReference type="EMBL" id="NCVQ01000002">
    <property type="protein sequence ID" value="PWZ43783.1"/>
    <property type="molecule type" value="Genomic_DNA"/>
</dbReference>
<dbReference type="InterPro" id="IPR001245">
    <property type="entry name" value="Ser-Thr/Tyr_kinase_cat_dom"/>
</dbReference>
<comment type="caution">
    <text evidence="8">The sequence shown here is derived from an EMBL/GenBank/DDBJ whole genome shotgun (WGS) entry which is preliminary data.</text>
</comment>
<evidence type="ECO:0000313" key="9">
    <source>
        <dbReference type="Proteomes" id="UP000251960"/>
    </source>
</evidence>
<evidence type="ECO:0000313" key="8">
    <source>
        <dbReference type="EMBL" id="PWZ43783.1"/>
    </source>
</evidence>
<dbReference type="Pfam" id="PF07714">
    <property type="entry name" value="PK_Tyr_Ser-Thr"/>
    <property type="match status" value="1"/>
</dbReference>
<dbReference type="InterPro" id="IPR011531">
    <property type="entry name" value="HCO3_transpt-like_TM_dom"/>
</dbReference>
<dbReference type="AlphaFoldDB" id="A0A3L6G593"/>
<keyword evidence="3 6" id="KW-0812">Transmembrane</keyword>